<keyword evidence="1" id="KW-0812">Transmembrane</keyword>
<sequence length="542" mass="57682">MATTINNTQQNVLRVLNTQTLVNMAVVINGVQKMETEMAKVTTKVETFKKRLEDSGLGTLDISAVFKGGGLAAPFVAGVQAAIEEENKLTTARKQAESTGAKERALGNTAQNLANLDDALGSVSVKFGQALLPAVNAVVTALVPLVNRVAEFVAANPNLVQGLAAGALAFTALRGAVTGVMAAMELAKVAMLASPIGLVALGIAAAAALIVAYWEPISGFFGRLWEGIKSAAATVMSVLPTVLAWSPMPLLTAGWGAISDFFTGLWDSLKGPATTVVDFFETLFSWSPLGIVIANWEPLTALFDSIWRLLKALAVPVTDFLKTLFDWSPLGMVVNNWGPISGFFDGLWTALVAAVAPVPGVLKTLFDWSPIGLIIANWQPLTEAFAALWNVLRSLAEPVVAFLQGMFEWSPLGLIIKNWEPIVGWFGELWNRLQNFIAPIRELFSGGFGGFIAQVTGEVDSLAQQQEVRNAQARSGLIQSSGSLIQQAATNNRTQLEGGLTVRFENAPQGLRVDQPQTNQPGLNLTPAVGYRSLSFGGAYGD</sequence>
<dbReference type="PANTHER" id="PTHR37813">
    <property type="entry name" value="FELS-2 PROPHAGE PROTEIN"/>
    <property type="match status" value="1"/>
</dbReference>
<feature type="transmembrane region" description="Helical" evidence="1">
    <location>
        <begin position="189"/>
        <end position="214"/>
    </location>
</feature>
<gene>
    <name evidence="2" type="ORF">PF66_00454</name>
</gene>
<protein>
    <recommendedName>
        <fullName evidence="4">Phage tail protein</fullName>
    </recommendedName>
</protein>
<comment type="caution">
    <text evidence="2">The sequence shown here is derived from an EMBL/GenBank/DDBJ whole genome shotgun (WGS) entry which is preliminary data.</text>
</comment>
<keyword evidence="3" id="KW-1185">Reference proteome</keyword>
<dbReference type="PATRIC" id="fig|50340.43.peg.2464"/>
<dbReference type="AlphaFoldDB" id="A0A0N0E5R6"/>
<reference evidence="2 3" key="1">
    <citation type="journal article" date="2015" name="PLoS ONE">
        <title>Rice-Infecting Pseudomonas Genomes Are Highly Accessorized and Harbor Multiple Putative Virulence Mechanisms to Cause Sheath Brown Rot.</title>
        <authorList>
            <person name="Quibod I.L."/>
            <person name="Grande G."/>
            <person name="Oreiro E.G."/>
            <person name="Borja F.N."/>
            <person name="Dossa G.S."/>
            <person name="Mauleon R."/>
            <person name="Cruz C.V."/>
            <person name="Oliva R."/>
        </authorList>
    </citation>
    <scope>NUCLEOTIDE SEQUENCE [LARGE SCALE GENOMIC DNA]</scope>
    <source>
        <strain evidence="2 3">IRRI 6609</strain>
    </source>
</reference>
<accession>A0A0N0E5R6</accession>
<evidence type="ECO:0000313" key="2">
    <source>
        <dbReference type="EMBL" id="KPA92716.1"/>
    </source>
</evidence>
<keyword evidence="1" id="KW-0472">Membrane</keyword>
<dbReference type="STRING" id="50340.PF66_00454"/>
<dbReference type="OrthoDB" id="8019720at2"/>
<evidence type="ECO:0000256" key="1">
    <source>
        <dbReference type="SAM" id="Phobius"/>
    </source>
</evidence>
<name>A0A0N0E5R6_9PSED</name>
<proteinExistence type="predicted"/>
<dbReference type="EMBL" id="JSYZ01000002">
    <property type="protein sequence ID" value="KPA92716.1"/>
    <property type="molecule type" value="Genomic_DNA"/>
</dbReference>
<evidence type="ECO:0008006" key="4">
    <source>
        <dbReference type="Google" id="ProtNLM"/>
    </source>
</evidence>
<dbReference type="PANTHER" id="PTHR37813:SF1">
    <property type="entry name" value="FELS-2 PROPHAGE PROTEIN"/>
    <property type="match status" value="1"/>
</dbReference>
<keyword evidence="1" id="KW-1133">Transmembrane helix</keyword>
<evidence type="ECO:0000313" key="3">
    <source>
        <dbReference type="Proteomes" id="UP000037931"/>
    </source>
</evidence>
<dbReference type="Proteomes" id="UP000037931">
    <property type="component" value="Unassembled WGS sequence"/>
</dbReference>
<dbReference type="RefSeq" id="WP_081009778.1">
    <property type="nucleotide sequence ID" value="NZ_JSYZ01000002.1"/>
</dbReference>
<organism evidence="2 3">
    <name type="scientific">Pseudomonas asplenii</name>
    <dbReference type="NCBI Taxonomy" id="53407"/>
    <lineage>
        <taxon>Bacteria</taxon>
        <taxon>Pseudomonadati</taxon>
        <taxon>Pseudomonadota</taxon>
        <taxon>Gammaproteobacteria</taxon>
        <taxon>Pseudomonadales</taxon>
        <taxon>Pseudomonadaceae</taxon>
        <taxon>Pseudomonas</taxon>
    </lineage>
</organism>